<dbReference type="InterPro" id="IPR036291">
    <property type="entry name" value="NAD(P)-bd_dom_sf"/>
</dbReference>
<dbReference type="CDD" id="cd05233">
    <property type="entry name" value="SDR_c"/>
    <property type="match status" value="1"/>
</dbReference>
<dbReference type="InterPro" id="IPR057326">
    <property type="entry name" value="KR_dom"/>
</dbReference>
<reference evidence="6" key="1">
    <citation type="submission" date="2013-04" db="EMBL/GenBank/DDBJ databases">
        <title>Thioclava sp. 13D2W-2 Genome Sequencing.</title>
        <authorList>
            <person name="Lai Q."/>
            <person name="Li G."/>
            <person name="Shao Z."/>
        </authorList>
    </citation>
    <scope>NUCLEOTIDE SEQUENCE [LARGE SCALE GENOMIC DNA]</scope>
    <source>
        <strain evidence="6">13D2W-2</strain>
    </source>
</reference>
<sequence>MSGPRGWALVTGASSGIGRELARLAGAEGYNLVLSGRDVTALADLAREIETASGVSARPCPADLSQPGAAAALWTRACEAADGPIHVLVNNAGLGRHGAFASDAGGDAREDEVIAVNVSAATELMRLAIRTMRKRGAGRILNVASAAGYMPGPGMAVYHASKAYLLHLSEAVSEELSDTSITVTALCPGVTRTGFFERAEMGTTWLMRIAPVPDAARVARAGWRACMAGRRVAVTGIDNKIFTFLARIFPRRLVVKITGLMLRRTG</sequence>
<comment type="similarity">
    <text evidence="1 3">Belongs to the short-chain dehydrogenases/reductases (SDR) family.</text>
</comment>
<comment type="caution">
    <text evidence="5">The sequence shown here is derived from an EMBL/GenBank/DDBJ whole genome shotgun (WGS) entry which is preliminary data.</text>
</comment>
<proteinExistence type="inferred from homology"/>
<evidence type="ECO:0000256" key="1">
    <source>
        <dbReference type="ARBA" id="ARBA00006484"/>
    </source>
</evidence>
<organism evidence="5 6">
    <name type="scientific">Thioclava atlantica</name>
    <dbReference type="NCBI Taxonomy" id="1317124"/>
    <lineage>
        <taxon>Bacteria</taxon>
        <taxon>Pseudomonadati</taxon>
        <taxon>Pseudomonadota</taxon>
        <taxon>Alphaproteobacteria</taxon>
        <taxon>Rhodobacterales</taxon>
        <taxon>Paracoccaceae</taxon>
        <taxon>Thioclava</taxon>
    </lineage>
</organism>
<dbReference type="RefSeq" id="WP_038143833.1">
    <property type="nucleotide sequence ID" value="NZ_AQRC01000002.1"/>
</dbReference>
<reference evidence="5 6" key="2">
    <citation type="journal article" date="2015" name="Antonie Van Leeuwenhoek">
        <title>Thioclava indica sp. nov., isolated from surface seawater of the Indian Ocean.</title>
        <authorList>
            <person name="Liu Y."/>
            <person name="Lai Q."/>
            <person name="Du J."/>
            <person name="Xu H."/>
            <person name="Jiang L."/>
            <person name="Shao Z."/>
        </authorList>
    </citation>
    <scope>NUCLEOTIDE SEQUENCE [LARGE SCALE GENOMIC DNA]</scope>
    <source>
        <strain evidence="5 6">13D2W-2</strain>
    </source>
</reference>
<dbReference type="PATRIC" id="fig|1317124.6.peg.683"/>
<evidence type="ECO:0000256" key="2">
    <source>
        <dbReference type="ARBA" id="ARBA00023002"/>
    </source>
</evidence>
<dbReference type="OrthoDB" id="9810935at2"/>
<protein>
    <submittedName>
        <fullName evidence="5">Short-chain dehydrogenase</fullName>
    </submittedName>
</protein>
<dbReference type="Proteomes" id="UP000028607">
    <property type="component" value="Unassembled WGS sequence"/>
</dbReference>
<evidence type="ECO:0000256" key="3">
    <source>
        <dbReference type="RuleBase" id="RU000363"/>
    </source>
</evidence>
<evidence type="ECO:0000313" key="6">
    <source>
        <dbReference type="Proteomes" id="UP000028607"/>
    </source>
</evidence>
<dbReference type="SUPFAM" id="SSF51735">
    <property type="entry name" value="NAD(P)-binding Rossmann-fold domains"/>
    <property type="match status" value="1"/>
</dbReference>
<dbReference type="PRINTS" id="PR00080">
    <property type="entry name" value="SDRFAMILY"/>
</dbReference>
<evidence type="ECO:0000313" key="5">
    <source>
        <dbReference type="EMBL" id="KFE36318.1"/>
    </source>
</evidence>
<keyword evidence="6" id="KW-1185">Reference proteome</keyword>
<dbReference type="GO" id="GO:0016020">
    <property type="term" value="C:membrane"/>
    <property type="evidence" value="ECO:0007669"/>
    <property type="project" value="TreeGrafter"/>
</dbReference>
<feature type="domain" description="Ketoreductase" evidence="4">
    <location>
        <begin position="6"/>
        <end position="189"/>
    </location>
</feature>
<evidence type="ECO:0000259" key="4">
    <source>
        <dbReference type="SMART" id="SM00822"/>
    </source>
</evidence>
<dbReference type="AlphaFoldDB" id="A0A085U021"/>
<dbReference type="SMART" id="SM00822">
    <property type="entry name" value="PKS_KR"/>
    <property type="match status" value="1"/>
</dbReference>
<dbReference type="Pfam" id="PF00106">
    <property type="entry name" value="adh_short"/>
    <property type="match status" value="1"/>
</dbReference>
<dbReference type="PANTHER" id="PTHR44196">
    <property type="entry name" value="DEHYDROGENASE/REDUCTASE SDR FAMILY MEMBER 7B"/>
    <property type="match status" value="1"/>
</dbReference>
<dbReference type="STRING" id="1317124.DW2_03379"/>
<gene>
    <name evidence="5" type="ORF">DW2_03379</name>
</gene>
<keyword evidence="2" id="KW-0560">Oxidoreductase</keyword>
<dbReference type="eggNOG" id="COG0300">
    <property type="taxonomic scope" value="Bacteria"/>
</dbReference>
<dbReference type="PRINTS" id="PR00081">
    <property type="entry name" value="GDHRDH"/>
</dbReference>
<dbReference type="GO" id="GO:0016491">
    <property type="term" value="F:oxidoreductase activity"/>
    <property type="evidence" value="ECO:0007669"/>
    <property type="project" value="UniProtKB-KW"/>
</dbReference>
<accession>A0A085U021</accession>
<dbReference type="InterPro" id="IPR002347">
    <property type="entry name" value="SDR_fam"/>
</dbReference>
<dbReference type="PIRSF" id="PIRSF000126">
    <property type="entry name" value="11-beta-HSD1"/>
    <property type="match status" value="1"/>
</dbReference>
<name>A0A085U021_9RHOB</name>
<dbReference type="Gene3D" id="3.40.50.720">
    <property type="entry name" value="NAD(P)-binding Rossmann-like Domain"/>
    <property type="match status" value="1"/>
</dbReference>
<dbReference type="EMBL" id="AQRC01000002">
    <property type="protein sequence ID" value="KFE36318.1"/>
    <property type="molecule type" value="Genomic_DNA"/>
</dbReference>
<dbReference type="PANTHER" id="PTHR44196:SF2">
    <property type="entry name" value="SHORT-CHAIN DEHYDROGENASE-RELATED"/>
    <property type="match status" value="1"/>
</dbReference>